<dbReference type="SUPFAM" id="SSF48208">
    <property type="entry name" value="Six-hairpin glycosidases"/>
    <property type="match status" value="1"/>
</dbReference>
<dbReference type="InterPro" id="IPR008928">
    <property type="entry name" value="6-hairpin_glycosidase_sf"/>
</dbReference>
<dbReference type="RefSeq" id="WP_188983597.1">
    <property type="nucleotide sequence ID" value="NZ_BMPO01000005.1"/>
</dbReference>
<gene>
    <name evidence="3" type="ORF">GCM10009304_25310</name>
</gene>
<dbReference type="InterPro" id="IPR012341">
    <property type="entry name" value="6hp_glycosidase-like_sf"/>
</dbReference>
<evidence type="ECO:0000256" key="2">
    <source>
        <dbReference type="ARBA" id="ARBA00023235"/>
    </source>
</evidence>
<dbReference type="GO" id="GO:0016853">
    <property type="term" value="F:isomerase activity"/>
    <property type="evidence" value="ECO:0007669"/>
    <property type="project" value="UniProtKB-KW"/>
</dbReference>
<dbReference type="Proteomes" id="UP000635983">
    <property type="component" value="Unassembled WGS sequence"/>
</dbReference>
<keyword evidence="2" id="KW-0413">Isomerase</keyword>
<keyword evidence="4" id="KW-1185">Reference proteome</keyword>
<name>A0A917PY28_9PSED</name>
<organism evidence="3 4">
    <name type="scientific">Pseudomonas matsuisoli</name>
    <dbReference type="NCBI Taxonomy" id="1515666"/>
    <lineage>
        <taxon>Bacteria</taxon>
        <taxon>Pseudomonadati</taxon>
        <taxon>Pseudomonadota</taxon>
        <taxon>Gammaproteobacteria</taxon>
        <taxon>Pseudomonadales</taxon>
        <taxon>Pseudomonadaceae</taxon>
        <taxon>Pseudomonas</taxon>
    </lineage>
</organism>
<dbReference type="AlphaFoldDB" id="A0A917PY28"/>
<evidence type="ECO:0000313" key="4">
    <source>
        <dbReference type="Proteomes" id="UP000635983"/>
    </source>
</evidence>
<accession>A0A917PY28</accession>
<evidence type="ECO:0000313" key="3">
    <source>
        <dbReference type="EMBL" id="GGJ98310.1"/>
    </source>
</evidence>
<comment type="caution">
    <text evidence="3">The sequence shown here is derived from an EMBL/GenBank/DDBJ whole genome shotgun (WGS) entry which is preliminary data.</text>
</comment>
<dbReference type="GO" id="GO:0005975">
    <property type="term" value="P:carbohydrate metabolic process"/>
    <property type="evidence" value="ECO:0007669"/>
    <property type="project" value="InterPro"/>
</dbReference>
<sequence length="418" mass="46379">MAKSSLPTGSWLASVDHQAWLAAEGMRLQLFSRASRVADGYASLDRVGRLPEGATADTMTTARMTHCYALAHLQGIPGCATLIDHGIAALTGPLQDHEHGGWFAKPLTAGNESAEKQAYLHAFVALAASSASIAGRPGADTLLNDAASVLRERFWSEQDGALRESFSRDWQKPEAYRGANANMHGVEAMLALADALDQPEWLDRALRAAECVIHRHRELADHLVTEHFDASWQPLPEYNADNPEDQFRPYGLTPGHAFEWSRLLLHLEASRQRARMKTPPWLLRDARALFEAAACYGWAADGNAGIVYTVDWAKQPVVRQRLHWPVAEAINAAAALTRRTGEAQYESWYRRFWDYADAYLIDRADGSWHHELSPTNTPEERIWSGKGDLYHAYQTTLVPRLPLAPGMALAIGSGKLER</sequence>
<reference evidence="3" key="2">
    <citation type="submission" date="2020-09" db="EMBL/GenBank/DDBJ databases">
        <authorList>
            <person name="Sun Q."/>
            <person name="Ohkuma M."/>
        </authorList>
    </citation>
    <scope>NUCLEOTIDE SEQUENCE</scope>
    <source>
        <strain evidence="3">JCM 30078</strain>
    </source>
</reference>
<reference evidence="3" key="1">
    <citation type="journal article" date="2014" name="Int. J. Syst. Evol. Microbiol.">
        <title>Complete genome sequence of Corynebacterium casei LMG S-19264T (=DSM 44701T), isolated from a smear-ripened cheese.</title>
        <authorList>
            <consortium name="US DOE Joint Genome Institute (JGI-PGF)"/>
            <person name="Walter F."/>
            <person name="Albersmeier A."/>
            <person name="Kalinowski J."/>
            <person name="Ruckert C."/>
        </authorList>
    </citation>
    <scope>NUCLEOTIDE SEQUENCE</scope>
    <source>
        <strain evidence="3">JCM 30078</strain>
    </source>
</reference>
<dbReference type="InterPro" id="IPR010819">
    <property type="entry name" value="AGE/CE"/>
</dbReference>
<dbReference type="PANTHER" id="PTHR15108">
    <property type="entry name" value="N-ACYLGLUCOSAMINE-2-EPIMERASE"/>
    <property type="match status" value="1"/>
</dbReference>
<protein>
    <submittedName>
        <fullName evidence="3">N-acylglucosamine 2-epimerase</fullName>
    </submittedName>
</protein>
<dbReference type="Pfam" id="PF07221">
    <property type="entry name" value="GlcNAc_2-epim"/>
    <property type="match status" value="1"/>
</dbReference>
<proteinExistence type="inferred from homology"/>
<dbReference type="EMBL" id="BMPO01000005">
    <property type="protein sequence ID" value="GGJ98310.1"/>
    <property type="molecule type" value="Genomic_DNA"/>
</dbReference>
<evidence type="ECO:0000256" key="1">
    <source>
        <dbReference type="ARBA" id="ARBA00008558"/>
    </source>
</evidence>
<comment type="similarity">
    <text evidence="1">Belongs to the N-acylglucosamine 2-epimerase family.</text>
</comment>
<dbReference type="Gene3D" id="1.50.10.10">
    <property type="match status" value="1"/>
</dbReference>